<comment type="caution">
    <text evidence="2">The sequence shown here is derived from an EMBL/GenBank/DDBJ whole genome shotgun (WGS) entry which is preliminary data.</text>
</comment>
<evidence type="ECO:0008006" key="4">
    <source>
        <dbReference type="Google" id="ProtNLM"/>
    </source>
</evidence>
<evidence type="ECO:0000256" key="1">
    <source>
        <dbReference type="SAM" id="Phobius"/>
    </source>
</evidence>
<evidence type="ECO:0000313" key="3">
    <source>
        <dbReference type="Proteomes" id="UP001596253"/>
    </source>
</evidence>
<accession>A0ABW1R698</accession>
<feature type="transmembrane region" description="Helical" evidence="1">
    <location>
        <begin position="234"/>
        <end position="255"/>
    </location>
</feature>
<gene>
    <name evidence="2" type="ORF">ACFP3T_05725</name>
</gene>
<protein>
    <recommendedName>
        <fullName evidence="4">ABC transporter permease</fullName>
    </recommendedName>
</protein>
<keyword evidence="1" id="KW-1133">Transmembrane helix</keyword>
<dbReference type="Proteomes" id="UP001596253">
    <property type="component" value="Unassembled WGS sequence"/>
</dbReference>
<name>A0ABW1R698_9LACO</name>
<feature type="transmembrane region" description="Helical" evidence="1">
    <location>
        <begin position="194"/>
        <end position="214"/>
    </location>
</feature>
<reference evidence="3" key="1">
    <citation type="journal article" date="2019" name="Int. J. Syst. Evol. Microbiol.">
        <title>The Global Catalogue of Microorganisms (GCM) 10K type strain sequencing project: providing services to taxonomists for standard genome sequencing and annotation.</title>
        <authorList>
            <consortium name="The Broad Institute Genomics Platform"/>
            <consortium name="The Broad Institute Genome Sequencing Center for Infectious Disease"/>
            <person name="Wu L."/>
            <person name="Ma J."/>
        </authorList>
    </citation>
    <scope>NUCLEOTIDE SEQUENCE [LARGE SCALE GENOMIC DNA]</scope>
    <source>
        <strain evidence="3">CCM 8932</strain>
    </source>
</reference>
<keyword evidence="1" id="KW-0812">Transmembrane</keyword>
<feature type="transmembrane region" description="Helical" evidence="1">
    <location>
        <begin position="162"/>
        <end position="187"/>
    </location>
</feature>
<keyword evidence="3" id="KW-1185">Reference proteome</keyword>
<keyword evidence="1" id="KW-0472">Membrane</keyword>
<proteinExistence type="predicted"/>
<feature type="transmembrane region" description="Helical" evidence="1">
    <location>
        <begin position="12"/>
        <end position="30"/>
    </location>
</feature>
<feature type="transmembrane region" description="Helical" evidence="1">
    <location>
        <begin position="50"/>
        <end position="73"/>
    </location>
</feature>
<evidence type="ECO:0000313" key="2">
    <source>
        <dbReference type="EMBL" id="MFC6164167.1"/>
    </source>
</evidence>
<dbReference type="RefSeq" id="WP_137640372.1">
    <property type="nucleotide sequence ID" value="NZ_BJDK01000019.1"/>
</dbReference>
<feature type="transmembrane region" description="Helical" evidence="1">
    <location>
        <begin position="104"/>
        <end position="130"/>
    </location>
</feature>
<organism evidence="2 3">
    <name type="scientific">Lactiplantibacillus dongliensis</name>
    <dbReference type="NCBI Taxonomy" id="2559919"/>
    <lineage>
        <taxon>Bacteria</taxon>
        <taxon>Bacillati</taxon>
        <taxon>Bacillota</taxon>
        <taxon>Bacilli</taxon>
        <taxon>Lactobacillales</taxon>
        <taxon>Lactobacillaceae</taxon>
        <taxon>Lactiplantibacillus</taxon>
    </lineage>
</organism>
<sequence length="264" mass="29838">MDLIFKRLDYRVVTLYFGMALILPIIQIFQSLNKRLLVSNTFFDSPYTKWIGIDSFHFSATAFYLLLPLLAALPVSTLIRKDLEIGFFAQLQVRIGMRAVFKSYFLCAVTMGAVIVMIPLLINLAGYFLLLPDSHPDHLLNNNILVINRNTLLVSLYYQHPLMHALLSILFAGFWGSLFSVFCLGWSLLISNRFVALTMGFILQLGMILFQGMTDLAATFVPMYFVTETSQNDLQVGLVILITSIMIVATSLLAIGGRRYRIVM</sequence>
<dbReference type="EMBL" id="JBHSSD010000026">
    <property type="protein sequence ID" value="MFC6164167.1"/>
    <property type="molecule type" value="Genomic_DNA"/>
</dbReference>